<feature type="region of interest" description="Disordered" evidence="3">
    <location>
        <begin position="185"/>
        <end position="231"/>
    </location>
</feature>
<evidence type="ECO:0000256" key="1">
    <source>
        <dbReference type="ARBA" id="ARBA00022669"/>
    </source>
</evidence>
<reference evidence="6" key="1">
    <citation type="submission" date="2020-11" db="EMBL/GenBank/DDBJ databases">
        <authorList>
            <consortium name="DOE Joint Genome Institute"/>
            <person name="Ahrendt S."/>
            <person name="Riley R."/>
            <person name="Andreopoulos W."/>
            <person name="Labutti K."/>
            <person name="Pangilinan J."/>
            <person name="Ruiz-Duenas F.J."/>
            <person name="Barrasa J.M."/>
            <person name="Sanchez-Garcia M."/>
            <person name="Camarero S."/>
            <person name="Miyauchi S."/>
            <person name="Serrano A."/>
            <person name="Linde D."/>
            <person name="Babiker R."/>
            <person name="Drula E."/>
            <person name="Ayuso-Fernandez I."/>
            <person name="Pacheco R."/>
            <person name="Padilla G."/>
            <person name="Ferreira P."/>
            <person name="Barriuso J."/>
            <person name="Kellner H."/>
            <person name="Castanera R."/>
            <person name="Alfaro M."/>
            <person name="Ramirez L."/>
            <person name="Pisabarro A.G."/>
            <person name="Kuo A."/>
            <person name="Tritt A."/>
            <person name="Lipzen A."/>
            <person name="He G."/>
            <person name="Yan M."/>
            <person name="Ng V."/>
            <person name="Cullen D."/>
            <person name="Martin F."/>
            <person name="Rosso M.-N."/>
            <person name="Henrissat B."/>
            <person name="Hibbett D."/>
            <person name="Martinez A.T."/>
            <person name="Grigoriev I.V."/>
        </authorList>
    </citation>
    <scope>NUCLEOTIDE SEQUENCE</scope>
    <source>
        <strain evidence="6">CBS 506.95</strain>
    </source>
</reference>
<name>A0A9P6EEA1_9AGAR</name>
<evidence type="ECO:0000256" key="3">
    <source>
        <dbReference type="SAM" id="MobiDB-lite"/>
    </source>
</evidence>
<keyword evidence="1" id="KW-0147">Chitin-binding</keyword>
<dbReference type="EMBL" id="MU157863">
    <property type="protein sequence ID" value="KAF9527199.1"/>
    <property type="molecule type" value="Genomic_DNA"/>
</dbReference>
<feature type="signal peptide" evidence="4">
    <location>
        <begin position="1"/>
        <end position="21"/>
    </location>
</feature>
<dbReference type="PANTHER" id="PTHR34997">
    <property type="entry name" value="AM15"/>
    <property type="match status" value="1"/>
</dbReference>
<dbReference type="Gene3D" id="3.10.350.10">
    <property type="entry name" value="LysM domain"/>
    <property type="match status" value="2"/>
</dbReference>
<dbReference type="PROSITE" id="PS51782">
    <property type="entry name" value="LYSM"/>
    <property type="match status" value="2"/>
</dbReference>
<keyword evidence="4" id="KW-0732">Signal</keyword>
<evidence type="ECO:0000313" key="7">
    <source>
        <dbReference type="Proteomes" id="UP000807306"/>
    </source>
</evidence>
<dbReference type="Proteomes" id="UP000807306">
    <property type="component" value="Unassembled WGS sequence"/>
</dbReference>
<evidence type="ECO:0000313" key="6">
    <source>
        <dbReference type="EMBL" id="KAF9527199.1"/>
    </source>
</evidence>
<feature type="compositionally biased region" description="Acidic residues" evidence="3">
    <location>
        <begin position="203"/>
        <end position="231"/>
    </location>
</feature>
<dbReference type="PANTHER" id="PTHR34997:SF1">
    <property type="entry name" value="PEPTIDOGLYCAN-BINDING LYSIN DOMAIN"/>
    <property type="match status" value="1"/>
</dbReference>
<evidence type="ECO:0000256" key="2">
    <source>
        <dbReference type="ARBA" id="ARBA00023026"/>
    </source>
</evidence>
<organism evidence="6 7">
    <name type="scientific">Crepidotus variabilis</name>
    <dbReference type="NCBI Taxonomy" id="179855"/>
    <lineage>
        <taxon>Eukaryota</taxon>
        <taxon>Fungi</taxon>
        <taxon>Dikarya</taxon>
        <taxon>Basidiomycota</taxon>
        <taxon>Agaricomycotina</taxon>
        <taxon>Agaricomycetes</taxon>
        <taxon>Agaricomycetidae</taxon>
        <taxon>Agaricales</taxon>
        <taxon>Agaricineae</taxon>
        <taxon>Crepidotaceae</taxon>
        <taxon>Crepidotus</taxon>
    </lineage>
</organism>
<dbReference type="GO" id="GO:0008061">
    <property type="term" value="F:chitin binding"/>
    <property type="evidence" value="ECO:0007669"/>
    <property type="project" value="UniProtKB-KW"/>
</dbReference>
<dbReference type="AlphaFoldDB" id="A0A9P6EEA1"/>
<dbReference type="CDD" id="cd00118">
    <property type="entry name" value="LysM"/>
    <property type="match status" value="2"/>
</dbReference>
<dbReference type="OrthoDB" id="5985073at2759"/>
<feature type="chain" id="PRO_5040263415" description="LysM domain-containing protein" evidence="4">
    <location>
        <begin position="22"/>
        <end position="231"/>
    </location>
</feature>
<keyword evidence="2" id="KW-0843">Virulence</keyword>
<keyword evidence="7" id="KW-1185">Reference proteome</keyword>
<feature type="compositionally biased region" description="Low complexity" evidence="3">
    <location>
        <begin position="185"/>
        <end position="202"/>
    </location>
</feature>
<dbReference type="InterPro" id="IPR036779">
    <property type="entry name" value="LysM_dom_sf"/>
</dbReference>
<accession>A0A9P6EEA1</accession>
<evidence type="ECO:0000259" key="5">
    <source>
        <dbReference type="PROSITE" id="PS51782"/>
    </source>
</evidence>
<dbReference type="SUPFAM" id="SSF54106">
    <property type="entry name" value="LysM domain"/>
    <property type="match status" value="2"/>
</dbReference>
<gene>
    <name evidence="6" type="ORF">CPB83DRAFT_856540</name>
</gene>
<protein>
    <recommendedName>
        <fullName evidence="5">LysM domain-containing protein</fullName>
    </recommendedName>
</protein>
<dbReference type="InterPro" id="IPR018392">
    <property type="entry name" value="LysM"/>
</dbReference>
<dbReference type="Pfam" id="PF01476">
    <property type="entry name" value="LysM"/>
    <property type="match status" value="2"/>
</dbReference>
<dbReference type="InterPro" id="IPR052210">
    <property type="entry name" value="LysM1-like"/>
</dbReference>
<proteinExistence type="predicted"/>
<comment type="caution">
    <text evidence="6">The sequence shown here is derived from an EMBL/GenBank/DDBJ whole genome shotgun (WGS) entry which is preliminary data.</text>
</comment>
<sequence length="231" mass="23249">MFSKIFAIAAVLAFSVQSAVAADCSRSYTVKEGDYCDKISAANNASTFQLAAANSGKMNSQCTDLKVGADLCLGNKGEDCQTTYTVKGGDTCNTILYNANINATILYLNNPQIDEKCSNIYVGEVLCTSQTVQVSPIPAGGVVVPVSGPPATPPAAPANGGAPPAPSTAITVTAAATPAANIVPAATPAPATPVNAAPIPAAGDDDCDDDGADDGADDDDADLPFCDEVDQ</sequence>
<feature type="domain" description="LysM" evidence="5">
    <location>
        <begin position="82"/>
        <end position="128"/>
    </location>
</feature>
<dbReference type="SMART" id="SM00257">
    <property type="entry name" value="LysM"/>
    <property type="match status" value="2"/>
</dbReference>
<feature type="domain" description="LysM" evidence="5">
    <location>
        <begin position="26"/>
        <end position="73"/>
    </location>
</feature>
<evidence type="ECO:0000256" key="4">
    <source>
        <dbReference type="SAM" id="SignalP"/>
    </source>
</evidence>